<evidence type="ECO:0000256" key="1">
    <source>
        <dbReference type="ARBA" id="ARBA00006484"/>
    </source>
</evidence>
<dbReference type="InterPro" id="IPR020904">
    <property type="entry name" value="Sc_DH/Rdtase_CS"/>
</dbReference>
<dbReference type="Gene3D" id="3.40.50.720">
    <property type="entry name" value="NAD(P)-binding Rossmann-like Domain"/>
    <property type="match status" value="1"/>
</dbReference>
<dbReference type="SUPFAM" id="SSF51735">
    <property type="entry name" value="NAD(P)-binding Rossmann-fold domains"/>
    <property type="match status" value="1"/>
</dbReference>
<dbReference type="SMART" id="SM00822">
    <property type="entry name" value="PKS_KR"/>
    <property type="match status" value="1"/>
</dbReference>
<dbReference type="PANTHER" id="PTHR45024:SF2">
    <property type="entry name" value="SCP2 DOMAIN-CONTAINING PROTEIN"/>
    <property type="match status" value="1"/>
</dbReference>
<evidence type="ECO:0000313" key="5">
    <source>
        <dbReference type="EMBL" id="MFB9476145.1"/>
    </source>
</evidence>
<organism evidence="5 6">
    <name type="scientific">Nonomuraea salmonea</name>
    <dbReference type="NCBI Taxonomy" id="46181"/>
    <lineage>
        <taxon>Bacteria</taxon>
        <taxon>Bacillati</taxon>
        <taxon>Actinomycetota</taxon>
        <taxon>Actinomycetes</taxon>
        <taxon>Streptosporangiales</taxon>
        <taxon>Streptosporangiaceae</taxon>
        <taxon>Nonomuraea</taxon>
    </lineage>
</organism>
<reference evidence="5 6" key="1">
    <citation type="submission" date="2024-09" db="EMBL/GenBank/DDBJ databases">
        <authorList>
            <person name="Sun Q."/>
            <person name="Mori K."/>
        </authorList>
    </citation>
    <scope>NUCLEOTIDE SEQUENCE [LARGE SCALE GENOMIC DNA]</scope>
    <source>
        <strain evidence="5 6">JCM 3324</strain>
    </source>
</reference>
<dbReference type="PROSITE" id="PS00061">
    <property type="entry name" value="ADH_SHORT"/>
    <property type="match status" value="1"/>
</dbReference>
<feature type="domain" description="Ketoreductase" evidence="4">
    <location>
        <begin position="6"/>
        <end position="204"/>
    </location>
</feature>
<dbReference type="InterPro" id="IPR051687">
    <property type="entry name" value="Peroxisomal_Beta-Oxidation"/>
</dbReference>
<dbReference type="RefSeq" id="WP_345404781.1">
    <property type="nucleotide sequence ID" value="NZ_BAAAXS010000001.1"/>
</dbReference>
<sequence>MDLSGKVAVVTGAGRGLGRAYAEALAAAGAAVIVNDVDAEAAAQVVAGITGKGGRAREVVAPVGSAKAAEQLVETAVSEFGRLDVMVTNAGILRDKVLWKMSDDDFDAVIDVHLRGTFTCARAAAVKMREQGEGGRLILISSPAGQRGNFGQTNYAAAKAGIVAMARTWAMELARANVTVNAVVPVAATEMTKTIPAFAPVIEGSERTGEPFPAWLRKDEGMGTVEDVAGLIVFLASDASAGITGQAIGIGGDRLALWSHPAEKAVAFADGGWTADAIAGSWQAGVGAEPETYGIPAPKAPADSGQGA</sequence>
<protein>
    <submittedName>
        <fullName evidence="5">SDR family NAD(P)-dependent oxidoreductase</fullName>
    </submittedName>
</protein>
<gene>
    <name evidence="5" type="ORF">ACFFR3_42185</name>
</gene>
<evidence type="ECO:0000256" key="2">
    <source>
        <dbReference type="ARBA" id="ARBA00023002"/>
    </source>
</evidence>
<keyword evidence="2" id="KW-0560">Oxidoreductase</keyword>
<name>A0ABV5P0Q2_9ACTN</name>
<evidence type="ECO:0000256" key="3">
    <source>
        <dbReference type="RuleBase" id="RU000363"/>
    </source>
</evidence>
<dbReference type="PRINTS" id="PR00081">
    <property type="entry name" value="GDHRDH"/>
</dbReference>
<keyword evidence="6" id="KW-1185">Reference proteome</keyword>
<comment type="caution">
    <text evidence="5">The sequence shown here is derived from an EMBL/GenBank/DDBJ whole genome shotgun (WGS) entry which is preliminary data.</text>
</comment>
<dbReference type="InterPro" id="IPR002347">
    <property type="entry name" value="SDR_fam"/>
</dbReference>
<comment type="similarity">
    <text evidence="1 3">Belongs to the short-chain dehydrogenases/reductases (SDR) family.</text>
</comment>
<proteinExistence type="inferred from homology"/>
<dbReference type="InterPro" id="IPR057326">
    <property type="entry name" value="KR_dom"/>
</dbReference>
<evidence type="ECO:0000313" key="6">
    <source>
        <dbReference type="Proteomes" id="UP001589568"/>
    </source>
</evidence>
<accession>A0ABV5P0Q2</accession>
<dbReference type="PANTHER" id="PTHR45024">
    <property type="entry name" value="DEHYDROGENASES, SHORT CHAIN"/>
    <property type="match status" value="1"/>
</dbReference>
<dbReference type="InterPro" id="IPR036291">
    <property type="entry name" value="NAD(P)-bd_dom_sf"/>
</dbReference>
<dbReference type="Pfam" id="PF00106">
    <property type="entry name" value="adh_short"/>
    <property type="match status" value="1"/>
</dbReference>
<dbReference type="EMBL" id="JBHMCF010000046">
    <property type="protein sequence ID" value="MFB9476145.1"/>
    <property type="molecule type" value="Genomic_DNA"/>
</dbReference>
<evidence type="ECO:0000259" key="4">
    <source>
        <dbReference type="SMART" id="SM00822"/>
    </source>
</evidence>
<dbReference type="Proteomes" id="UP001589568">
    <property type="component" value="Unassembled WGS sequence"/>
</dbReference>
<dbReference type="PRINTS" id="PR00080">
    <property type="entry name" value="SDRFAMILY"/>
</dbReference>